<organism evidence="21 22">
    <name type="scientific">Desulfofarcimen acetoxidans (strain ATCC 49208 / DSM 771 / KCTC 5769 / VKM B-1644 / 5575)</name>
    <name type="common">Desulfotomaculum acetoxidans</name>
    <dbReference type="NCBI Taxonomy" id="485916"/>
    <lineage>
        <taxon>Bacteria</taxon>
        <taxon>Bacillati</taxon>
        <taxon>Bacillota</taxon>
        <taxon>Clostridia</taxon>
        <taxon>Eubacteriales</taxon>
        <taxon>Peptococcaceae</taxon>
        <taxon>Desulfofarcimen</taxon>
    </lineage>
</organism>
<dbReference type="HOGENOM" id="CLU_032540_0_0_9"/>
<evidence type="ECO:0000256" key="7">
    <source>
        <dbReference type="ARBA" id="ARBA00022490"/>
    </source>
</evidence>
<evidence type="ECO:0000256" key="11">
    <source>
        <dbReference type="ARBA" id="ARBA00022960"/>
    </source>
</evidence>
<keyword evidence="11 17" id="KW-0133">Cell shape</keyword>
<dbReference type="GO" id="GO:0071555">
    <property type="term" value="P:cell wall organization"/>
    <property type="evidence" value="ECO:0007669"/>
    <property type="project" value="UniProtKB-KW"/>
</dbReference>
<feature type="domain" description="Mur ligase C-terminal" evidence="19">
    <location>
        <begin position="310"/>
        <end position="424"/>
    </location>
</feature>
<evidence type="ECO:0000256" key="10">
    <source>
        <dbReference type="ARBA" id="ARBA00022840"/>
    </source>
</evidence>
<keyword evidence="22" id="KW-1185">Reference proteome</keyword>
<dbReference type="InterPro" id="IPR036565">
    <property type="entry name" value="Mur-like_cat_sf"/>
</dbReference>
<dbReference type="InterPro" id="IPR036615">
    <property type="entry name" value="Mur_ligase_C_dom_sf"/>
</dbReference>
<dbReference type="InterPro" id="IPR005762">
    <property type="entry name" value="MurD"/>
</dbReference>
<evidence type="ECO:0000256" key="3">
    <source>
        <dbReference type="ARBA" id="ARBA00004752"/>
    </source>
</evidence>
<evidence type="ECO:0000256" key="9">
    <source>
        <dbReference type="ARBA" id="ARBA00022741"/>
    </source>
</evidence>
<keyword evidence="17 18" id="KW-0132">Cell division</keyword>
<comment type="subcellular location">
    <subcellularLocation>
        <location evidence="2 17 18">Cytoplasm</location>
    </subcellularLocation>
</comment>
<dbReference type="PANTHER" id="PTHR43692">
    <property type="entry name" value="UDP-N-ACETYLMURAMOYLALANINE--D-GLUTAMATE LIGASE"/>
    <property type="match status" value="1"/>
</dbReference>
<dbReference type="EC" id="6.3.2.9" evidence="5 17"/>
<keyword evidence="13 17" id="KW-0961">Cell wall biogenesis/degradation</keyword>
<dbReference type="SUPFAM" id="SSF51984">
    <property type="entry name" value="MurCD N-terminal domain"/>
    <property type="match status" value="1"/>
</dbReference>
<dbReference type="RefSeq" id="WP_015756654.1">
    <property type="nucleotide sequence ID" value="NC_013216.1"/>
</dbReference>
<keyword evidence="10 17" id="KW-0067">ATP-binding</keyword>
<keyword evidence="17 18" id="KW-0131">Cell cycle</keyword>
<gene>
    <name evidence="17" type="primary">murD</name>
    <name evidence="21" type="ordered locus">Dtox_1053</name>
</gene>
<reference evidence="21 22" key="1">
    <citation type="journal article" date="2009" name="Stand. Genomic Sci.">
        <title>Complete genome sequence of Desulfotomaculum acetoxidans type strain (5575).</title>
        <authorList>
            <person name="Spring S."/>
            <person name="Lapidus A."/>
            <person name="Schroder M."/>
            <person name="Gleim D."/>
            <person name="Sims D."/>
            <person name="Meincke L."/>
            <person name="Glavina Del Rio T."/>
            <person name="Tice H."/>
            <person name="Copeland A."/>
            <person name="Cheng J.F."/>
            <person name="Lucas S."/>
            <person name="Chen F."/>
            <person name="Nolan M."/>
            <person name="Bruce D."/>
            <person name="Goodwin L."/>
            <person name="Pitluck S."/>
            <person name="Ivanova N."/>
            <person name="Mavromatis K."/>
            <person name="Mikhailova N."/>
            <person name="Pati A."/>
            <person name="Chen A."/>
            <person name="Palaniappan K."/>
            <person name="Land M."/>
            <person name="Hauser L."/>
            <person name="Chang Y.J."/>
            <person name="Jeffries C.D."/>
            <person name="Chain P."/>
            <person name="Saunders E."/>
            <person name="Brettin T."/>
            <person name="Detter J.C."/>
            <person name="Goker M."/>
            <person name="Bristow J."/>
            <person name="Eisen J.A."/>
            <person name="Markowitz V."/>
            <person name="Hugenholtz P."/>
            <person name="Kyrpides N.C."/>
            <person name="Klenk H.P."/>
            <person name="Han C."/>
        </authorList>
    </citation>
    <scope>NUCLEOTIDE SEQUENCE [LARGE SCALE GENOMIC DNA]</scope>
    <source>
        <strain evidence="22">ATCC 49208 / DSM 771 / VKM B-1644</strain>
    </source>
</reference>
<dbReference type="GO" id="GO:0005737">
    <property type="term" value="C:cytoplasm"/>
    <property type="evidence" value="ECO:0007669"/>
    <property type="project" value="UniProtKB-SubCell"/>
</dbReference>
<evidence type="ECO:0000256" key="14">
    <source>
        <dbReference type="ARBA" id="ARBA00030398"/>
    </source>
</evidence>
<evidence type="ECO:0000256" key="2">
    <source>
        <dbReference type="ARBA" id="ARBA00004496"/>
    </source>
</evidence>
<evidence type="ECO:0000256" key="17">
    <source>
        <dbReference type="HAMAP-Rule" id="MF_00639"/>
    </source>
</evidence>
<dbReference type="EMBL" id="CP001720">
    <property type="protein sequence ID" value="ACV61939.1"/>
    <property type="molecule type" value="Genomic_DNA"/>
</dbReference>
<dbReference type="Gene3D" id="3.40.50.720">
    <property type="entry name" value="NAD(P)-binding Rossmann-like Domain"/>
    <property type="match status" value="1"/>
</dbReference>
<dbReference type="UniPathway" id="UPA00219"/>
<dbReference type="GO" id="GO:0008360">
    <property type="term" value="P:regulation of cell shape"/>
    <property type="evidence" value="ECO:0007669"/>
    <property type="project" value="UniProtKB-KW"/>
</dbReference>
<evidence type="ECO:0000313" key="22">
    <source>
        <dbReference type="Proteomes" id="UP000002217"/>
    </source>
</evidence>
<name>C8W471_DESAS</name>
<evidence type="ECO:0000256" key="18">
    <source>
        <dbReference type="RuleBase" id="RU003664"/>
    </source>
</evidence>
<evidence type="ECO:0000259" key="20">
    <source>
        <dbReference type="Pfam" id="PF08245"/>
    </source>
</evidence>
<evidence type="ECO:0000256" key="12">
    <source>
        <dbReference type="ARBA" id="ARBA00022984"/>
    </source>
</evidence>
<dbReference type="GO" id="GO:0005524">
    <property type="term" value="F:ATP binding"/>
    <property type="evidence" value="ECO:0007669"/>
    <property type="project" value="UniProtKB-UniRule"/>
</dbReference>
<evidence type="ECO:0000256" key="4">
    <source>
        <dbReference type="ARBA" id="ARBA00010416"/>
    </source>
</evidence>
<comment type="pathway">
    <text evidence="3 17 18">Cell wall biogenesis; peptidoglycan biosynthesis.</text>
</comment>
<dbReference type="InterPro" id="IPR013221">
    <property type="entry name" value="Mur_ligase_cen"/>
</dbReference>
<evidence type="ECO:0000256" key="13">
    <source>
        <dbReference type="ARBA" id="ARBA00023316"/>
    </source>
</evidence>
<dbReference type="InterPro" id="IPR004101">
    <property type="entry name" value="Mur_ligase_C"/>
</dbReference>
<evidence type="ECO:0000256" key="16">
    <source>
        <dbReference type="ARBA" id="ARBA00047632"/>
    </source>
</evidence>
<dbReference type="Proteomes" id="UP000002217">
    <property type="component" value="Chromosome"/>
</dbReference>
<dbReference type="Gene3D" id="3.90.190.20">
    <property type="entry name" value="Mur ligase, C-terminal domain"/>
    <property type="match status" value="1"/>
</dbReference>
<evidence type="ECO:0000313" key="21">
    <source>
        <dbReference type="EMBL" id="ACV61939.1"/>
    </source>
</evidence>
<keyword evidence="12 17" id="KW-0573">Peptidoglycan synthesis</keyword>
<dbReference type="GO" id="GO:0009252">
    <property type="term" value="P:peptidoglycan biosynthetic process"/>
    <property type="evidence" value="ECO:0007669"/>
    <property type="project" value="UniProtKB-UniRule"/>
</dbReference>
<comment type="catalytic activity">
    <reaction evidence="16 17 18">
        <text>UDP-N-acetyl-alpha-D-muramoyl-L-alanine + D-glutamate + ATP = UDP-N-acetyl-alpha-D-muramoyl-L-alanyl-D-glutamate + ADP + phosphate + H(+)</text>
        <dbReference type="Rhea" id="RHEA:16429"/>
        <dbReference type="ChEBI" id="CHEBI:15378"/>
        <dbReference type="ChEBI" id="CHEBI:29986"/>
        <dbReference type="ChEBI" id="CHEBI:30616"/>
        <dbReference type="ChEBI" id="CHEBI:43474"/>
        <dbReference type="ChEBI" id="CHEBI:83898"/>
        <dbReference type="ChEBI" id="CHEBI:83900"/>
        <dbReference type="ChEBI" id="CHEBI:456216"/>
        <dbReference type="EC" id="6.3.2.9"/>
    </reaction>
</comment>
<keyword evidence="8 17" id="KW-0436">Ligase</keyword>
<dbReference type="SUPFAM" id="SSF53623">
    <property type="entry name" value="MurD-like peptide ligases, catalytic domain"/>
    <property type="match status" value="1"/>
</dbReference>
<sequence>MELENKKVLVVGAGKSGLAVARFLKTKNAEIVITDQNYSVELQKQIEQIGVVPVLGRYPEFSDNDYDLVVVSPGVPLSVHPVVKAHSLGIEVIGELELAARFIKAPVVAITGTNGKTTTTSLIGEIFRNNGIKTLVAGNIGLPLVTEVEKYGPGDIIVAEVSSFQLETTVHFRPNVAVILNITPDHLDRHATMQNYAQAKANIYKQQLSSDYTVLNYDDSLTASLAVKVPGRVIFFSRKHILDRGVFVRNEEIIAALDGDETAICRVDEVKIPGAHNLENALASVAAGFVLGVGRQVLANTLKTFPGVEHRLEFVAEINGVRYINDSKGTNPDAAVKGLQAYSQPIVLIAGGRNKGSDFKEFMQAAKEKVRTMVVLGECAQELLEAAQAVGFGNVIQATDFISAVKLAAQTARSGDVVLLSPACASWDMFKNYEERGRLFKEIVKDLRC</sequence>
<keyword evidence="9 17" id="KW-0547">Nucleotide-binding</keyword>
<dbReference type="eggNOG" id="COG0771">
    <property type="taxonomic scope" value="Bacteria"/>
</dbReference>
<dbReference type="Pfam" id="PF08245">
    <property type="entry name" value="Mur_ligase_M"/>
    <property type="match status" value="1"/>
</dbReference>
<feature type="binding site" evidence="17">
    <location>
        <begin position="112"/>
        <end position="118"/>
    </location>
    <ligand>
        <name>ATP</name>
        <dbReference type="ChEBI" id="CHEBI:30616"/>
    </ligand>
</feature>
<dbReference type="AlphaFoldDB" id="C8W471"/>
<feature type="domain" description="Mur ligase central" evidence="20">
    <location>
        <begin position="110"/>
        <end position="287"/>
    </location>
</feature>
<dbReference type="Gene3D" id="3.40.1190.10">
    <property type="entry name" value="Mur-like, catalytic domain"/>
    <property type="match status" value="1"/>
</dbReference>
<dbReference type="KEGG" id="dae:Dtox_1053"/>
<dbReference type="Pfam" id="PF21799">
    <property type="entry name" value="MurD-like_N"/>
    <property type="match status" value="1"/>
</dbReference>
<comment type="similarity">
    <text evidence="4 17">Belongs to the MurCDEF family.</text>
</comment>
<dbReference type="GO" id="GO:0051301">
    <property type="term" value="P:cell division"/>
    <property type="evidence" value="ECO:0007669"/>
    <property type="project" value="UniProtKB-KW"/>
</dbReference>
<evidence type="ECO:0000256" key="8">
    <source>
        <dbReference type="ARBA" id="ARBA00022598"/>
    </source>
</evidence>
<proteinExistence type="inferred from homology"/>
<evidence type="ECO:0000259" key="19">
    <source>
        <dbReference type="Pfam" id="PF02875"/>
    </source>
</evidence>
<evidence type="ECO:0000256" key="6">
    <source>
        <dbReference type="ARBA" id="ARBA00015655"/>
    </source>
</evidence>
<dbReference type="HAMAP" id="MF_00639">
    <property type="entry name" value="MurD"/>
    <property type="match status" value="1"/>
</dbReference>
<dbReference type="STRING" id="485916.Dtox_1053"/>
<evidence type="ECO:0000256" key="5">
    <source>
        <dbReference type="ARBA" id="ARBA00012212"/>
    </source>
</evidence>
<evidence type="ECO:0000256" key="1">
    <source>
        <dbReference type="ARBA" id="ARBA00002734"/>
    </source>
</evidence>
<dbReference type="NCBIfam" id="TIGR01087">
    <property type="entry name" value="murD"/>
    <property type="match status" value="1"/>
</dbReference>
<protein>
    <recommendedName>
        <fullName evidence="6 17">UDP-N-acetylmuramoylalanine--D-glutamate ligase</fullName>
        <ecNumber evidence="5 17">6.3.2.9</ecNumber>
    </recommendedName>
    <alternativeName>
        <fullName evidence="15 17">D-glutamic acid-adding enzyme</fullName>
    </alternativeName>
    <alternativeName>
        <fullName evidence="14 17">UDP-N-acetylmuramoyl-L-alanyl-D-glutamate synthetase</fullName>
    </alternativeName>
</protein>
<keyword evidence="7 17" id="KW-0963">Cytoplasm</keyword>
<dbReference type="Pfam" id="PF02875">
    <property type="entry name" value="Mur_ligase_C"/>
    <property type="match status" value="1"/>
</dbReference>
<evidence type="ECO:0000256" key="15">
    <source>
        <dbReference type="ARBA" id="ARBA00032324"/>
    </source>
</evidence>
<dbReference type="OrthoDB" id="9809796at2"/>
<dbReference type="SUPFAM" id="SSF53244">
    <property type="entry name" value="MurD-like peptide ligases, peptide-binding domain"/>
    <property type="match status" value="1"/>
</dbReference>
<comment type="function">
    <text evidence="1 17 18">Cell wall formation. Catalyzes the addition of glutamate to the nucleotide precursor UDP-N-acetylmuramoyl-L-alanine (UMA).</text>
</comment>
<dbReference type="PANTHER" id="PTHR43692:SF1">
    <property type="entry name" value="UDP-N-ACETYLMURAMOYLALANINE--D-GLUTAMATE LIGASE"/>
    <property type="match status" value="1"/>
</dbReference>
<accession>C8W471</accession>
<dbReference type="GO" id="GO:0008764">
    <property type="term" value="F:UDP-N-acetylmuramoylalanine-D-glutamate ligase activity"/>
    <property type="evidence" value="ECO:0007669"/>
    <property type="project" value="UniProtKB-UniRule"/>
</dbReference>